<keyword evidence="2 5" id="KW-0963">Cytoplasm</keyword>
<dbReference type="CDD" id="cd22572">
    <property type="entry name" value="GCP5_NTD"/>
    <property type="match status" value="1"/>
</dbReference>
<name>A0ABM3G6M3_NEOLC</name>
<proteinExistence type="inferred from homology"/>
<dbReference type="InterPro" id="IPR007259">
    <property type="entry name" value="GCP"/>
</dbReference>
<dbReference type="InterPro" id="IPR040457">
    <property type="entry name" value="GCP_C"/>
</dbReference>
<dbReference type="RefSeq" id="XP_046595912.1">
    <property type="nucleotide sequence ID" value="XM_046739956.1"/>
</dbReference>
<comment type="subcellular location">
    <subcellularLocation>
        <location evidence="5">Cytoplasm</location>
        <location evidence="5">Cytoskeleton</location>
        <location evidence="5">Microtubule organizing center</location>
    </subcellularLocation>
</comment>
<evidence type="ECO:0000313" key="9">
    <source>
        <dbReference type="Proteomes" id="UP000829291"/>
    </source>
</evidence>
<accession>A0ABM3G6M3</accession>
<evidence type="ECO:0000259" key="8">
    <source>
        <dbReference type="Pfam" id="PF17681"/>
    </source>
</evidence>
<protein>
    <recommendedName>
        <fullName evidence="5">Gamma-tubulin complex component</fullName>
    </recommendedName>
</protein>
<dbReference type="InterPro" id="IPR059169">
    <property type="entry name" value="GCP5_N_ext"/>
</dbReference>
<evidence type="ECO:0000256" key="5">
    <source>
        <dbReference type="RuleBase" id="RU363050"/>
    </source>
</evidence>
<evidence type="ECO:0000256" key="4">
    <source>
        <dbReference type="ARBA" id="ARBA00023212"/>
    </source>
</evidence>
<dbReference type="InterPro" id="IPR041470">
    <property type="entry name" value="GCP_N"/>
</dbReference>
<dbReference type="PANTHER" id="PTHR19302:SF33">
    <property type="entry name" value="GAMMA-TUBULIN COMPLEX COMPONENT 5"/>
    <property type="match status" value="1"/>
</dbReference>
<dbReference type="Pfam" id="PF04130">
    <property type="entry name" value="GCP_C_terminal"/>
    <property type="match status" value="1"/>
</dbReference>
<feature type="domain" description="Gamma tubulin complex component C-terminal" evidence="7">
    <location>
        <begin position="704"/>
        <end position="987"/>
    </location>
</feature>
<evidence type="ECO:0000256" key="3">
    <source>
        <dbReference type="ARBA" id="ARBA00022701"/>
    </source>
</evidence>
<organism evidence="9 10">
    <name type="scientific">Neodiprion lecontei</name>
    <name type="common">Redheaded pine sawfly</name>
    <dbReference type="NCBI Taxonomy" id="441921"/>
    <lineage>
        <taxon>Eukaryota</taxon>
        <taxon>Metazoa</taxon>
        <taxon>Ecdysozoa</taxon>
        <taxon>Arthropoda</taxon>
        <taxon>Hexapoda</taxon>
        <taxon>Insecta</taxon>
        <taxon>Pterygota</taxon>
        <taxon>Neoptera</taxon>
        <taxon>Endopterygota</taxon>
        <taxon>Hymenoptera</taxon>
        <taxon>Tenthredinoidea</taxon>
        <taxon>Diprionidae</taxon>
        <taxon>Diprioninae</taxon>
        <taxon>Neodiprion</taxon>
    </lineage>
</organism>
<evidence type="ECO:0000256" key="6">
    <source>
        <dbReference type="SAM" id="MobiDB-lite"/>
    </source>
</evidence>
<dbReference type="Gene3D" id="1.20.120.1900">
    <property type="entry name" value="Gamma-tubulin complex, C-terminal domain"/>
    <property type="match status" value="1"/>
</dbReference>
<feature type="region of interest" description="Disordered" evidence="6">
    <location>
        <begin position="167"/>
        <end position="188"/>
    </location>
</feature>
<evidence type="ECO:0000256" key="2">
    <source>
        <dbReference type="ARBA" id="ARBA00022490"/>
    </source>
</evidence>
<keyword evidence="3 5" id="KW-0493">Microtubule</keyword>
<dbReference type="PANTHER" id="PTHR19302">
    <property type="entry name" value="GAMMA TUBULIN COMPLEX PROTEIN"/>
    <property type="match status" value="1"/>
</dbReference>
<dbReference type="GeneID" id="107223380"/>
<evidence type="ECO:0000256" key="1">
    <source>
        <dbReference type="ARBA" id="ARBA00010337"/>
    </source>
</evidence>
<evidence type="ECO:0000259" key="7">
    <source>
        <dbReference type="Pfam" id="PF04130"/>
    </source>
</evidence>
<dbReference type="InterPro" id="IPR042241">
    <property type="entry name" value="GCP_C_sf"/>
</dbReference>
<keyword evidence="4 5" id="KW-0206">Cytoskeleton</keyword>
<keyword evidence="9" id="KW-1185">Reference proteome</keyword>
<feature type="compositionally biased region" description="Acidic residues" evidence="6">
    <location>
        <begin position="167"/>
        <end position="179"/>
    </location>
</feature>
<reference evidence="10" key="1">
    <citation type="submission" date="2025-08" db="UniProtKB">
        <authorList>
            <consortium name="RefSeq"/>
        </authorList>
    </citation>
    <scope>IDENTIFICATION</scope>
    <source>
        <tissue evidence="10">Thorax and Abdomen</tissue>
    </source>
</reference>
<comment type="similarity">
    <text evidence="1 5">Belongs to the TUBGCP family.</text>
</comment>
<evidence type="ECO:0000313" key="10">
    <source>
        <dbReference type="RefSeq" id="XP_046595912.1"/>
    </source>
</evidence>
<feature type="domain" description="Gamma tubulin complex component protein N-terminal" evidence="8">
    <location>
        <begin position="297"/>
        <end position="555"/>
    </location>
</feature>
<sequence length="992" mass="115118">MATKILIDIHNDIRLLITAITGFEAGEEGFRICEAFALSNVKHHRYLSVNSQATKRSIDDVVSKFSIHGKYEVANKFRELVDTFLSSFDFDHHPQYDLQWALLSLLLDLSCETNKSELHCLETVRSSRGEYSFNVTVANENEPTEEIDWGQYLREGQEDFFCDYQSESDSEWSNNDDPEPSGMAEQSSPDNLIRDLVSVIPVKRTESTLDKLSESLADGVESRNWLKNNVQNKWWTWIEYNKYPVDSKFPDAGFCELWNEITSRGLQQTGTLSEYQACREVLWMLHCPVQMVLFLKNNSDSELFSTKQDISIPSLSQDAFISILDPLCNYFVMLRELEQFGENLYPKHTSPEVYQFPPLTYQAYHRAVMQHLNKMREGMIRIEKKFVKQDDCDTLLSMMNDLRPYLDGIKMLYEVHQSVTSEWEYHLNWKCASKLLSGLFFEMQNSSSREKANMCTSLYLQSLSVYLNIIDTWLSEGRFEDWREEFVIAKIPEDVTLEDEEQHDTFVVRPLDQICLNDPIMELLVHKVRDMGRSIELLVRLDRIPDMWRMVNDSSVSRISLNQEFLTEVISEFGKYNPTDLTDTVDVSVIQMTEVPALEPISSLIKQNALQQMSNSNDPFLLKAFENYVPFDLLRNNDAVDGKISSENSITNCDFNIFEWLENTSQSILPSRRVLKSVLSKILNTRYKGASKLVKDIMVAEYNLEKHLKLMRCIYMMETGHVMNRFYQQLFTEIETNATWNNPNALTNLLEEILSQEWPETSSRWSIVVSEIRTHQVLVAANKIMLHYAISWPMCMVLTKEALVKYNDIFRFQLKLKWALWTLDHLRFSDLEGSKSAGMNDRVQHFQARRLESLRFWLIHAIGSIHAYLSGQVLQSLGSMLEKALSEADNLDTIIRVHTEYLMKVHEHCLQTAEFEDLTATINSLLEMCIYVRDRWKRGAENIIPAELDMMESSYIKYHTYLALALHNAVQHKDADYLTGLSSAFNYSIPCA</sequence>
<dbReference type="Pfam" id="PF17681">
    <property type="entry name" value="GCP_N_terminal"/>
    <property type="match status" value="1"/>
</dbReference>
<dbReference type="Proteomes" id="UP000829291">
    <property type="component" value="Chromosome 5"/>
</dbReference>
<gene>
    <name evidence="10" type="primary">LOC107223380</name>
</gene>